<dbReference type="GO" id="GO:0005524">
    <property type="term" value="F:ATP binding"/>
    <property type="evidence" value="ECO:0007669"/>
    <property type="project" value="UniProtKB-UniRule"/>
</dbReference>
<keyword evidence="1" id="KW-0808">Transferase</keyword>
<organism evidence="8 9">
    <name type="scientific">Stigmatella aurantiaca (strain DW4/3-1)</name>
    <dbReference type="NCBI Taxonomy" id="378806"/>
    <lineage>
        <taxon>Bacteria</taxon>
        <taxon>Pseudomonadati</taxon>
        <taxon>Myxococcota</taxon>
        <taxon>Myxococcia</taxon>
        <taxon>Myxococcales</taxon>
        <taxon>Cystobacterineae</taxon>
        <taxon>Archangiaceae</taxon>
        <taxon>Stigmatella</taxon>
    </lineage>
</organism>
<dbReference type="EMBL" id="CP002271">
    <property type="protein sequence ID" value="ADO74994.1"/>
    <property type="molecule type" value="Genomic_DNA"/>
</dbReference>
<protein>
    <submittedName>
        <fullName evidence="8">Serine/threonine-protein kinase</fullName>
    </submittedName>
</protein>
<dbReference type="AlphaFoldDB" id="E3G0P6"/>
<feature type="transmembrane region" description="Helical" evidence="6">
    <location>
        <begin position="34"/>
        <end position="59"/>
    </location>
</feature>
<evidence type="ECO:0000259" key="7">
    <source>
        <dbReference type="PROSITE" id="PS50011"/>
    </source>
</evidence>
<dbReference type="PANTHER" id="PTHR43289">
    <property type="entry name" value="MITOGEN-ACTIVATED PROTEIN KINASE KINASE KINASE 20-RELATED"/>
    <property type="match status" value="1"/>
</dbReference>
<dbReference type="Gene3D" id="3.30.200.20">
    <property type="entry name" value="Phosphorylase Kinase, domain 1"/>
    <property type="match status" value="1"/>
</dbReference>
<gene>
    <name evidence="8" type="ordered locus">STAUR_7238</name>
</gene>
<evidence type="ECO:0000256" key="4">
    <source>
        <dbReference type="ARBA" id="ARBA00022840"/>
    </source>
</evidence>
<sequence length="531" mass="58170">MVAFRAGHLLPSVQGAGSLSFQEERAFLRQRLVFLYKTLFALSAGFFAVTAGAGLLLQHRSWERVFFSTGASAHLLSILGSLGCWLICRNAVLSIRALKWLEGLALVGLLYLLKLSSYATDDVYALMLGTSCASISRAVFIPTSVRRTFWLSLACALPDAPLLALSLHTRAVGDILQPTLDALLWSGINVTLATLVCQTIYGLRQQVRDAHRLGQYTLLEPLGAGSMGEVFLASHALLRRHTAIKVLRPDAGGQDLERFEREVQLTSQLTHPNTIAIYDYGRTADGLFYYAMEYLEGMDLAELLAASGPQPPERVIHILSQVCGALEEAHGRGMLHRDIKPANLFLCRRRGIPDLVKVLDFGLVKQLGGIEEPGATEGPMLAGTPLYLSPETLSSPEKVDARSDLYSLGAVGYALLTGHHVFEGQSASEICAHHVNTLPTHPEVRLGTALPADLCCIILRCLEKQPETRFASARELRAALEACVHARAWTEQEAEQWWEAQQDSELEKTFVRSNPLALSQTLVTDLSHRAA</sequence>
<keyword evidence="6" id="KW-0472">Membrane</keyword>
<dbReference type="PANTHER" id="PTHR43289:SF6">
    <property type="entry name" value="SERINE_THREONINE-PROTEIN KINASE NEKL-3"/>
    <property type="match status" value="1"/>
</dbReference>
<dbReference type="InterPro" id="IPR008271">
    <property type="entry name" value="Ser/Thr_kinase_AS"/>
</dbReference>
<keyword evidence="4 5" id="KW-0067">ATP-binding</keyword>
<dbReference type="Gene3D" id="1.10.510.10">
    <property type="entry name" value="Transferase(Phosphotransferase) domain 1"/>
    <property type="match status" value="1"/>
</dbReference>
<dbReference type="InterPro" id="IPR017441">
    <property type="entry name" value="Protein_kinase_ATP_BS"/>
</dbReference>
<dbReference type="PROSITE" id="PS50011">
    <property type="entry name" value="PROTEIN_KINASE_DOM"/>
    <property type="match status" value="1"/>
</dbReference>
<evidence type="ECO:0000256" key="6">
    <source>
        <dbReference type="SAM" id="Phobius"/>
    </source>
</evidence>
<evidence type="ECO:0000313" key="9">
    <source>
        <dbReference type="Proteomes" id="UP000001351"/>
    </source>
</evidence>
<keyword evidence="9" id="KW-1185">Reference proteome</keyword>
<dbReference type="PROSITE" id="PS00108">
    <property type="entry name" value="PROTEIN_KINASE_ST"/>
    <property type="match status" value="1"/>
</dbReference>
<dbReference type="eggNOG" id="COG0515">
    <property type="taxonomic scope" value="Bacteria"/>
</dbReference>
<dbReference type="CDD" id="cd14014">
    <property type="entry name" value="STKc_PknB_like"/>
    <property type="match status" value="1"/>
</dbReference>
<evidence type="ECO:0000256" key="2">
    <source>
        <dbReference type="ARBA" id="ARBA00022741"/>
    </source>
</evidence>
<dbReference type="InterPro" id="IPR011009">
    <property type="entry name" value="Kinase-like_dom_sf"/>
</dbReference>
<feature type="transmembrane region" description="Helical" evidence="6">
    <location>
        <begin position="100"/>
        <end position="117"/>
    </location>
</feature>
<keyword evidence="2 5" id="KW-0547">Nucleotide-binding</keyword>
<keyword evidence="6" id="KW-1133">Transmembrane helix</keyword>
<feature type="binding site" evidence="5">
    <location>
        <position position="245"/>
    </location>
    <ligand>
        <name>ATP</name>
        <dbReference type="ChEBI" id="CHEBI:30616"/>
    </ligand>
</feature>
<dbReference type="STRING" id="378806.STAUR_7238"/>
<evidence type="ECO:0000256" key="1">
    <source>
        <dbReference type="ARBA" id="ARBA00022679"/>
    </source>
</evidence>
<keyword evidence="6" id="KW-0812">Transmembrane</keyword>
<dbReference type="InterPro" id="IPR000719">
    <property type="entry name" value="Prot_kinase_dom"/>
</dbReference>
<name>E3G0P6_STIAD</name>
<dbReference type="GO" id="GO:0004674">
    <property type="term" value="F:protein serine/threonine kinase activity"/>
    <property type="evidence" value="ECO:0007669"/>
    <property type="project" value="TreeGrafter"/>
</dbReference>
<dbReference type="RefSeq" id="WP_013377723.1">
    <property type="nucleotide sequence ID" value="NC_014623.1"/>
</dbReference>
<feature type="transmembrane region" description="Helical" evidence="6">
    <location>
        <begin position="65"/>
        <end position="88"/>
    </location>
</feature>
<dbReference type="PROSITE" id="PS00107">
    <property type="entry name" value="PROTEIN_KINASE_ATP"/>
    <property type="match status" value="1"/>
</dbReference>
<dbReference type="Proteomes" id="UP000001351">
    <property type="component" value="Chromosome"/>
</dbReference>
<dbReference type="SMART" id="SM00220">
    <property type="entry name" value="S_TKc"/>
    <property type="match status" value="1"/>
</dbReference>
<keyword evidence="3 8" id="KW-0418">Kinase</keyword>
<dbReference type="HOGENOM" id="CLU_034933_0_0_7"/>
<dbReference type="KEGG" id="sur:STAUR_7238"/>
<evidence type="ECO:0000256" key="3">
    <source>
        <dbReference type="ARBA" id="ARBA00022777"/>
    </source>
</evidence>
<evidence type="ECO:0000256" key="5">
    <source>
        <dbReference type="PROSITE-ProRule" id="PRU10141"/>
    </source>
</evidence>
<feature type="domain" description="Protein kinase" evidence="7">
    <location>
        <begin position="216"/>
        <end position="488"/>
    </location>
</feature>
<dbReference type="SUPFAM" id="SSF56112">
    <property type="entry name" value="Protein kinase-like (PK-like)"/>
    <property type="match status" value="1"/>
</dbReference>
<reference evidence="8 9" key="1">
    <citation type="journal article" date="2011" name="Mol. Biol. Evol.">
        <title>Comparative genomic analysis of fruiting body formation in Myxococcales.</title>
        <authorList>
            <person name="Huntley S."/>
            <person name="Hamann N."/>
            <person name="Wegener-Feldbrugge S."/>
            <person name="Treuner-Lange A."/>
            <person name="Kube M."/>
            <person name="Reinhardt R."/>
            <person name="Klages S."/>
            <person name="Muller R."/>
            <person name="Ronning C.M."/>
            <person name="Nierman W.C."/>
            <person name="Sogaard-Andersen L."/>
        </authorList>
    </citation>
    <scope>NUCLEOTIDE SEQUENCE [LARGE SCALE GENOMIC DNA]</scope>
    <source>
        <strain evidence="8 9">DW4/3-1</strain>
    </source>
</reference>
<accession>E3G0P6</accession>
<dbReference type="Pfam" id="PF00069">
    <property type="entry name" value="Pkinase"/>
    <property type="match status" value="1"/>
</dbReference>
<proteinExistence type="predicted"/>
<evidence type="ECO:0000313" key="8">
    <source>
        <dbReference type="EMBL" id="ADO74994.1"/>
    </source>
</evidence>